<proteinExistence type="inferred from homology"/>
<evidence type="ECO:0000256" key="11">
    <source>
        <dbReference type="ARBA" id="ARBA00030706"/>
    </source>
</evidence>
<dbReference type="PROSITE" id="PS51191">
    <property type="entry name" value="FEMABX"/>
    <property type="match status" value="1"/>
</dbReference>
<evidence type="ECO:0000256" key="4">
    <source>
        <dbReference type="ARBA" id="ARBA00016236"/>
    </source>
</evidence>
<keyword evidence="9 14" id="KW-0012">Acyltransferase</keyword>
<dbReference type="EMBL" id="SCWB01000002">
    <property type="protein sequence ID" value="TDM12723.1"/>
    <property type="molecule type" value="Genomic_DNA"/>
</dbReference>
<dbReference type="PANTHER" id="PTHR36174:SF2">
    <property type="entry name" value="AMINOACYLTRANSFERASE FEMA"/>
    <property type="match status" value="1"/>
</dbReference>
<keyword evidence="6 14" id="KW-0808">Transferase</keyword>
<keyword evidence="7" id="KW-0133">Cell shape</keyword>
<dbReference type="InterPro" id="IPR016181">
    <property type="entry name" value="Acyl_CoA_acyltransferase"/>
</dbReference>
<comment type="similarity">
    <text evidence="2">Belongs to the FemABX family.</text>
</comment>
<dbReference type="PANTHER" id="PTHR36174">
    <property type="entry name" value="LIPID II:GLYCINE GLYCYLTRANSFERASE"/>
    <property type="match status" value="1"/>
</dbReference>
<evidence type="ECO:0000256" key="1">
    <source>
        <dbReference type="ARBA" id="ARBA00004496"/>
    </source>
</evidence>
<dbReference type="OrthoDB" id="2173585at2"/>
<comment type="subcellular location">
    <subcellularLocation>
        <location evidence="1">Cytoplasm</location>
    </subcellularLocation>
</comment>
<dbReference type="AlphaFoldDB" id="A0A4R6BWX8"/>
<dbReference type="InterPro" id="IPR003447">
    <property type="entry name" value="FEMABX"/>
</dbReference>
<comment type="caution">
    <text evidence="14">The sequence shown here is derived from an EMBL/GenBank/DDBJ whole genome shotgun (WGS) entry which is preliminary data.</text>
</comment>
<dbReference type="SUPFAM" id="SSF46589">
    <property type="entry name" value="tRNA-binding arm"/>
    <property type="match status" value="1"/>
</dbReference>
<reference evidence="14 15" key="1">
    <citation type="submission" date="2019-01" db="EMBL/GenBank/DDBJ databases">
        <title>Draft genome sequences of the type strains of six Macrococcus species.</title>
        <authorList>
            <person name="Mazhar S."/>
            <person name="Altermann E."/>
            <person name="Hill C."/>
            <person name="Mcauliffe O."/>
        </authorList>
    </citation>
    <scope>NUCLEOTIDE SEQUENCE [LARGE SCALE GENOMIC DNA]</scope>
    <source>
        <strain evidence="14 15">CCM4815</strain>
    </source>
</reference>
<dbReference type="GO" id="GO:0071555">
    <property type="term" value="P:cell wall organization"/>
    <property type="evidence" value="ECO:0007669"/>
    <property type="project" value="UniProtKB-KW"/>
</dbReference>
<dbReference type="EC" id="2.3.2.17" evidence="3"/>
<dbReference type="GO" id="GO:0009252">
    <property type="term" value="P:peptidoglycan biosynthetic process"/>
    <property type="evidence" value="ECO:0007669"/>
    <property type="project" value="UniProtKB-KW"/>
</dbReference>
<dbReference type="InterPro" id="IPR050644">
    <property type="entry name" value="PG_Glycine_Bridge_Synth"/>
</dbReference>
<dbReference type="GO" id="GO:0016755">
    <property type="term" value="F:aminoacyltransferase activity"/>
    <property type="evidence" value="ECO:0007669"/>
    <property type="project" value="InterPro"/>
</dbReference>
<dbReference type="Gene3D" id="1.20.58.90">
    <property type="match status" value="1"/>
</dbReference>
<dbReference type="GO" id="GO:0008360">
    <property type="term" value="P:regulation of cell shape"/>
    <property type="evidence" value="ECO:0007669"/>
    <property type="project" value="UniProtKB-KW"/>
</dbReference>
<evidence type="ECO:0000256" key="2">
    <source>
        <dbReference type="ARBA" id="ARBA00009943"/>
    </source>
</evidence>
<protein>
    <recommendedName>
        <fullName evidence="4">Aminoacyltransferase FemA</fullName>
        <ecNumber evidence="3">2.3.2.17</ecNumber>
    </recommendedName>
    <alternativeName>
        <fullName evidence="12">Factor essential for expression of methicillin resistance A</fullName>
    </alternativeName>
    <alternativeName>
        <fullName evidence="11">N-acetylmuramoyl-L-alanyl-D-glutamyl-L-lysyl-(N6-glycyl)-D-alanyl-D-alanine-diphosphoundecaprenyl-N-acetylglucosamine:glycine glycyltransferase</fullName>
    </alternativeName>
</protein>
<dbReference type="RefSeq" id="WP_133442938.1">
    <property type="nucleotide sequence ID" value="NZ_SCWB01000002.1"/>
</dbReference>
<dbReference type="Gene3D" id="3.40.630.30">
    <property type="match status" value="2"/>
</dbReference>
<evidence type="ECO:0000256" key="8">
    <source>
        <dbReference type="ARBA" id="ARBA00022984"/>
    </source>
</evidence>
<evidence type="ECO:0000256" key="7">
    <source>
        <dbReference type="ARBA" id="ARBA00022960"/>
    </source>
</evidence>
<evidence type="ECO:0000313" key="15">
    <source>
        <dbReference type="Proteomes" id="UP000294802"/>
    </source>
</evidence>
<dbReference type="GO" id="GO:0005737">
    <property type="term" value="C:cytoplasm"/>
    <property type="evidence" value="ECO:0007669"/>
    <property type="project" value="UniProtKB-SubCell"/>
</dbReference>
<accession>A0A4R6BWX8</accession>
<keyword evidence="8" id="KW-0573">Peptidoglycan synthesis</keyword>
<evidence type="ECO:0000256" key="5">
    <source>
        <dbReference type="ARBA" id="ARBA00022490"/>
    </source>
</evidence>
<evidence type="ECO:0000256" key="13">
    <source>
        <dbReference type="ARBA" id="ARBA00047483"/>
    </source>
</evidence>
<evidence type="ECO:0000313" key="14">
    <source>
        <dbReference type="EMBL" id="TDM12723.1"/>
    </source>
</evidence>
<dbReference type="SUPFAM" id="SSF55729">
    <property type="entry name" value="Acyl-CoA N-acyltransferases (Nat)"/>
    <property type="match status" value="2"/>
</dbReference>
<dbReference type="GO" id="GO:0000166">
    <property type="term" value="F:nucleotide binding"/>
    <property type="evidence" value="ECO:0007669"/>
    <property type="project" value="InterPro"/>
</dbReference>
<name>A0A4R6BWX8_9STAP</name>
<organism evidence="14 15">
    <name type="scientific">Macrococcus lamae</name>
    <dbReference type="NCBI Taxonomy" id="198484"/>
    <lineage>
        <taxon>Bacteria</taxon>
        <taxon>Bacillati</taxon>
        <taxon>Bacillota</taxon>
        <taxon>Bacilli</taxon>
        <taxon>Bacillales</taxon>
        <taxon>Staphylococcaceae</taxon>
        <taxon>Macrococcus</taxon>
    </lineage>
</organism>
<keyword evidence="5" id="KW-0963">Cytoplasm</keyword>
<evidence type="ECO:0000256" key="3">
    <source>
        <dbReference type="ARBA" id="ARBA00012466"/>
    </source>
</evidence>
<evidence type="ECO:0000256" key="6">
    <source>
        <dbReference type="ARBA" id="ARBA00022679"/>
    </source>
</evidence>
<keyword evidence="15" id="KW-1185">Reference proteome</keyword>
<evidence type="ECO:0000256" key="10">
    <source>
        <dbReference type="ARBA" id="ARBA00023316"/>
    </source>
</evidence>
<sequence length="416" mass="48987">MEFVRLRRDEYDVFVNEHFSQYTQSREHYDYRAATGGVHLLGVKNETGKMMAACLLTEAQILKIYKYCYTHRGPVMDYRDKELVKFFFQNLTNYLKKPNCVFVLVDPFVLSTLRNHNGEVLEEFDDSELFITMKRLGYNHQGFTTGYSAQSQVRFQSVLNVRNRSKEELLAAMDYTARRNIRMTDEMDVKVRNLAKDELGIFYELFHMAEDKHGFTFRDEAYFRSFQEMYKDNSMIKLAYINLDDYIENLTAGLQKYQDEVKKLNQNIAHHPNSKKQHNKLNDAEVNVTSTKKKIKEAGELKEQHGSELNLAAAVFVYNRHEVIYLSSGSNPEFNRFMGSYRIQWEMIQFAVDHNIPRYNFYGISGDFSEKAEDRGVILFKKGFNGIVEELVGDFIKPIKPIQYKVYQMLNKRRNH</sequence>
<dbReference type="Pfam" id="PF02388">
    <property type="entry name" value="FemAB"/>
    <property type="match status" value="1"/>
</dbReference>
<gene>
    <name evidence="14" type="ORF">ERX29_01585</name>
</gene>
<dbReference type="Proteomes" id="UP000294802">
    <property type="component" value="Unassembled WGS sequence"/>
</dbReference>
<dbReference type="InterPro" id="IPR010978">
    <property type="entry name" value="tRNA-bd_arm"/>
</dbReference>
<evidence type="ECO:0000256" key="12">
    <source>
        <dbReference type="ARBA" id="ARBA00032233"/>
    </source>
</evidence>
<evidence type="ECO:0000256" key="9">
    <source>
        <dbReference type="ARBA" id="ARBA00023315"/>
    </source>
</evidence>
<keyword evidence="10" id="KW-0961">Cell wall biogenesis/degradation</keyword>
<comment type="catalytic activity">
    <reaction evidence="13">
        <text>beta-D-GlcNAc-(1-&gt;4)-Mur2Ac(oyl-L-Ala-D-isoglutaminyl-L-Lys-(N(6)-Gly)-D-Ala-D-Ala)-di-trans,octa-cis-undecaprenyl diphosphate + 2 glycyl-tRNA(Gly) = MurNAc-L-Ala-D-isoglutaminyl-L-Lys-(N(6)-tri-Gly)-D-Ala-D-Ala-diphospho-di-trans,octa-cis-undecaprenyl-GlcNAc + 2 tRNA(Gly) + 2 H(+)</text>
        <dbReference type="Rhea" id="RHEA:30439"/>
        <dbReference type="Rhea" id="RHEA-COMP:9664"/>
        <dbReference type="Rhea" id="RHEA-COMP:9683"/>
        <dbReference type="ChEBI" id="CHEBI:15378"/>
        <dbReference type="ChEBI" id="CHEBI:62234"/>
        <dbReference type="ChEBI" id="CHEBI:62235"/>
        <dbReference type="ChEBI" id="CHEBI:78442"/>
        <dbReference type="ChEBI" id="CHEBI:78522"/>
        <dbReference type="EC" id="2.3.2.17"/>
    </reaction>
</comment>